<dbReference type="PROSITE" id="PS50893">
    <property type="entry name" value="ABC_TRANSPORTER_2"/>
    <property type="match status" value="1"/>
</dbReference>
<dbReference type="GO" id="GO:0005886">
    <property type="term" value="C:plasma membrane"/>
    <property type="evidence" value="ECO:0007669"/>
    <property type="project" value="TreeGrafter"/>
</dbReference>
<name>A0A1H4C8X6_9BACT</name>
<comment type="similarity">
    <text evidence="1">Belongs to the ABC transporter superfamily.</text>
</comment>
<dbReference type="GO" id="GO:0016887">
    <property type="term" value="F:ATP hydrolysis activity"/>
    <property type="evidence" value="ECO:0007669"/>
    <property type="project" value="InterPro"/>
</dbReference>
<dbReference type="AlphaFoldDB" id="A0A1H4C8X6"/>
<evidence type="ECO:0000313" key="5">
    <source>
        <dbReference type="EMBL" id="SEA56796.1"/>
    </source>
</evidence>
<evidence type="ECO:0000256" key="1">
    <source>
        <dbReference type="ARBA" id="ARBA00005417"/>
    </source>
</evidence>
<feature type="domain" description="ABC transporter" evidence="4">
    <location>
        <begin position="3"/>
        <end position="215"/>
    </location>
</feature>
<dbReference type="EMBL" id="FNQY01000029">
    <property type="protein sequence ID" value="SEA56796.1"/>
    <property type="molecule type" value="Genomic_DNA"/>
</dbReference>
<dbReference type="GO" id="GO:0005524">
    <property type="term" value="F:ATP binding"/>
    <property type="evidence" value="ECO:0007669"/>
    <property type="project" value="UniProtKB-KW"/>
</dbReference>
<dbReference type="InterPro" id="IPR027417">
    <property type="entry name" value="P-loop_NTPase"/>
</dbReference>
<accession>A0A1H4C8X6</accession>
<protein>
    <submittedName>
        <fullName evidence="5">Putative ABC transport system ATP-binding protein</fullName>
    </submittedName>
</protein>
<proteinExistence type="inferred from homology"/>
<dbReference type="InterPro" id="IPR003439">
    <property type="entry name" value="ABC_transporter-like_ATP-bd"/>
</dbReference>
<dbReference type="OrthoDB" id="1098100at2"/>
<dbReference type="PANTHER" id="PTHR24220">
    <property type="entry name" value="IMPORT ATP-BINDING PROTEIN"/>
    <property type="match status" value="1"/>
</dbReference>
<keyword evidence="6" id="KW-1185">Reference proteome</keyword>
<sequence>MEITLDKIIPIPLKENLEKRPSEVWHSNIRFKTGEKVKIKAPSGTGKTTLVHFLYGLRSDYTGTLNWDGKALNHLKPDQKAGYRQKEISVVFQDLRLFSQLTARENIELNRVLQEPYYPATVIDEMAAALQVDHILDQAAGICSYGEQQRIAIIRALVQPFSLLIMDEPFSHLDLNNTKKAAALIDRECDKRGAGFVLTDLDEDQFFNYTTYLTL</sequence>
<evidence type="ECO:0000256" key="3">
    <source>
        <dbReference type="ARBA" id="ARBA00022840"/>
    </source>
</evidence>
<dbReference type="Gene3D" id="3.40.50.300">
    <property type="entry name" value="P-loop containing nucleotide triphosphate hydrolases"/>
    <property type="match status" value="1"/>
</dbReference>
<keyword evidence="3 5" id="KW-0067">ATP-binding</keyword>
<dbReference type="SUPFAM" id="SSF52540">
    <property type="entry name" value="P-loop containing nucleoside triphosphate hydrolases"/>
    <property type="match status" value="1"/>
</dbReference>
<dbReference type="PANTHER" id="PTHR24220:SF689">
    <property type="entry name" value="LIPOPROTEIN-RELEASING SYSTEM ATP-BINDING PROTEIN LOLD"/>
    <property type="match status" value="1"/>
</dbReference>
<reference evidence="5 6" key="1">
    <citation type="submission" date="2016-10" db="EMBL/GenBank/DDBJ databases">
        <authorList>
            <person name="de Groot N.N."/>
        </authorList>
    </citation>
    <scope>NUCLEOTIDE SEQUENCE [LARGE SCALE GENOMIC DNA]</scope>
    <source>
        <strain evidence="5 6">Vu-144</strain>
    </source>
</reference>
<dbReference type="GO" id="GO:0022857">
    <property type="term" value="F:transmembrane transporter activity"/>
    <property type="evidence" value="ECO:0007669"/>
    <property type="project" value="TreeGrafter"/>
</dbReference>
<dbReference type="RefSeq" id="WP_091400854.1">
    <property type="nucleotide sequence ID" value="NZ_FNQY01000029.1"/>
</dbReference>
<dbReference type="STRING" id="551991.SAMN05192529_1295"/>
<evidence type="ECO:0000313" key="6">
    <source>
        <dbReference type="Proteomes" id="UP000199041"/>
    </source>
</evidence>
<dbReference type="InterPro" id="IPR015854">
    <property type="entry name" value="ABC_transpr_LolD-like"/>
</dbReference>
<dbReference type="InterPro" id="IPR017871">
    <property type="entry name" value="ABC_transporter-like_CS"/>
</dbReference>
<dbReference type="PROSITE" id="PS00211">
    <property type="entry name" value="ABC_TRANSPORTER_1"/>
    <property type="match status" value="1"/>
</dbReference>
<evidence type="ECO:0000256" key="2">
    <source>
        <dbReference type="ARBA" id="ARBA00022741"/>
    </source>
</evidence>
<evidence type="ECO:0000259" key="4">
    <source>
        <dbReference type="PROSITE" id="PS50893"/>
    </source>
</evidence>
<dbReference type="Proteomes" id="UP000199041">
    <property type="component" value="Unassembled WGS sequence"/>
</dbReference>
<organism evidence="5 6">
    <name type="scientific">Arachidicoccus rhizosphaerae</name>
    <dbReference type="NCBI Taxonomy" id="551991"/>
    <lineage>
        <taxon>Bacteria</taxon>
        <taxon>Pseudomonadati</taxon>
        <taxon>Bacteroidota</taxon>
        <taxon>Chitinophagia</taxon>
        <taxon>Chitinophagales</taxon>
        <taxon>Chitinophagaceae</taxon>
        <taxon>Arachidicoccus</taxon>
    </lineage>
</organism>
<keyword evidence="2" id="KW-0547">Nucleotide-binding</keyword>
<gene>
    <name evidence="5" type="ORF">SAMN05192529_1295</name>
</gene>
<dbReference type="Pfam" id="PF00005">
    <property type="entry name" value="ABC_tran"/>
    <property type="match status" value="1"/>
</dbReference>